<dbReference type="PANTHER" id="PTHR47366:SF1">
    <property type="entry name" value="TWO-ON-TWO HEMOGLOBIN-3"/>
    <property type="match status" value="1"/>
</dbReference>
<evidence type="ECO:0000256" key="3">
    <source>
        <dbReference type="ARBA" id="ARBA00022617"/>
    </source>
</evidence>
<comment type="caution">
    <text evidence="7">The sequence shown here is derived from an EMBL/GenBank/DDBJ whole genome shotgun (WGS) entry which is preliminary data.</text>
</comment>
<dbReference type="InterPro" id="IPR012292">
    <property type="entry name" value="Globin/Proto"/>
</dbReference>
<reference evidence="7 8" key="2">
    <citation type="submission" date="2017-09" db="EMBL/GenBank/DDBJ databases">
        <title>Bacillus patelloidae sp. nov., isolated from the intestinal tract of a marine limpet.</title>
        <authorList>
            <person name="Liu R."/>
            <person name="Dong C."/>
            <person name="Shao Z."/>
        </authorList>
    </citation>
    <scope>NUCLEOTIDE SEQUENCE [LARGE SCALE GENOMIC DNA]</scope>
    <source>
        <strain evidence="7 8">SA5d-4</strain>
    </source>
</reference>
<dbReference type="GO" id="GO:0005344">
    <property type="term" value="F:oxygen carrier activity"/>
    <property type="evidence" value="ECO:0007669"/>
    <property type="project" value="InterPro"/>
</dbReference>
<evidence type="ECO:0000313" key="8">
    <source>
        <dbReference type="Proteomes" id="UP000217083"/>
    </source>
</evidence>
<keyword evidence="8" id="KW-1185">Reference proteome</keyword>
<dbReference type="RefSeq" id="WP_094920894.1">
    <property type="nucleotide sequence ID" value="NZ_NPIA01000001.1"/>
</dbReference>
<evidence type="ECO:0000256" key="5">
    <source>
        <dbReference type="ARBA" id="ARBA00023004"/>
    </source>
</evidence>
<dbReference type="Proteomes" id="UP000217083">
    <property type="component" value="Unassembled WGS sequence"/>
</dbReference>
<dbReference type="Gene3D" id="1.10.490.10">
    <property type="entry name" value="Globins"/>
    <property type="match status" value="1"/>
</dbReference>
<dbReference type="Pfam" id="PF01152">
    <property type="entry name" value="Bac_globin"/>
    <property type="match status" value="1"/>
</dbReference>
<keyword evidence="3" id="KW-0349">Heme</keyword>
<keyword evidence="5" id="KW-0408">Iron</keyword>
<dbReference type="PANTHER" id="PTHR47366">
    <property type="entry name" value="TWO-ON-TWO HEMOGLOBIN-3"/>
    <property type="match status" value="1"/>
</dbReference>
<dbReference type="EMBL" id="NPIA01000001">
    <property type="protein sequence ID" value="OZM58276.1"/>
    <property type="molecule type" value="Genomic_DNA"/>
</dbReference>
<dbReference type="InterPro" id="IPR009050">
    <property type="entry name" value="Globin-like_sf"/>
</dbReference>
<evidence type="ECO:0000256" key="6">
    <source>
        <dbReference type="ARBA" id="ARBA00034496"/>
    </source>
</evidence>
<dbReference type="FunFam" id="1.10.490.10:FF:000004">
    <property type="entry name" value="Group 2 hemoglobin yjbI"/>
    <property type="match status" value="1"/>
</dbReference>
<evidence type="ECO:0000256" key="4">
    <source>
        <dbReference type="ARBA" id="ARBA00022723"/>
    </source>
</evidence>
<protein>
    <submittedName>
        <fullName evidence="7">Globin</fullName>
    </submittedName>
</protein>
<dbReference type="SUPFAM" id="SSF46458">
    <property type="entry name" value="Globin-like"/>
    <property type="match status" value="1"/>
</dbReference>
<proteinExistence type="inferred from homology"/>
<comment type="cofactor">
    <cofactor evidence="1">
        <name>heme</name>
        <dbReference type="ChEBI" id="CHEBI:30413"/>
    </cofactor>
</comment>
<organism evidence="7 8">
    <name type="scientific">Lottiidibacillus patelloidae</name>
    <dbReference type="NCBI Taxonomy" id="2670334"/>
    <lineage>
        <taxon>Bacteria</taxon>
        <taxon>Bacillati</taxon>
        <taxon>Bacillota</taxon>
        <taxon>Bacilli</taxon>
        <taxon>Bacillales</taxon>
        <taxon>Bacillaceae</taxon>
        <taxon>Lottiidibacillus</taxon>
    </lineage>
</organism>
<evidence type="ECO:0000313" key="7">
    <source>
        <dbReference type="EMBL" id="OZM58276.1"/>
    </source>
</evidence>
<comment type="similarity">
    <text evidence="6">Belongs to the truncated hemoglobin family. Group II subfamily.</text>
</comment>
<accession>A0A263BYN3</accession>
<dbReference type="InterPro" id="IPR044203">
    <property type="entry name" value="GlbO/GLB3-like"/>
</dbReference>
<evidence type="ECO:0000256" key="1">
    <source>
        <dbReference type="ARBA" id="ARBA00001971"/>
    </source>
</evidence>
<dbReference type="AlphaFoldDB" id="A0A263BYN3"/>
<dbReference type="GO" id="GO:0019825">
    <property type="term" value="F:oxygen binding"/>
    <property type="evidence" value="ECO:0007669"/>
    <property type="project" value="InterPro"/>
</dbReference>
<keyword evidence="2" id="KW-0813">Transport</keyword>
<gene>
    <name evidence="7" type="ORF">CIB95_01515</name>
</gene>
<dbReference type="GO" id="GO:0020037">
    <property type="term" value="F:heme binding"/>
    <property type="evidence" value="ECO:0007669"/>
    <property type="project" value="InterPro"/>
</dbReference>
<reference evidence="8" key="1">
    <citation type="submission" date="2017-08" db="EMBL/GenBank/DDBJ databases">
        <authorList>
            <person name="Huang Z."/>
        </authorList>
    </citation>
    <scope>NUCLEOTIDE SEQUENCE [LARGE SCALE GENOMIC DNA]</scope>
    <source>
        <strain evidence="8">SA5d-4</strain>
    </source>
</reference>
<evidence type="ECO:0000256" key="2">
    <source>
        <dbReference type="ARBA" id="ARBA00022448"/>
    </source>
</evidence>
<keyword evidence="4" id="KW-0479">Metal-binding</keyword>
<name>A0A263BYN3_9BACI</name>
<dbReference type="InterPro" id="IPR001486">
    <property type="entry name" value="Hemoglobin_trunc"/>
</dbReference>
<dbReference type="GO" id="GO:0046872">
    <property type="term" value="F:metal ion binding"/>
    <property type="evidence" value="ECO:0007669"/>
    <property type="project" value="UniProtKB-KW"/>
</dbReference>
<sequence length="125" mass="14619">MKTPFEEIGGEKTVKALVHHFYEYVALHPELKPIFPDDLTETKRKQVQFLTQFLGGEPLFSMEHGHPMLRARHMPFEITPKRAKAWLSCMEAALNDIELDETWRSAIFQRLTTTAEHMINQPDRQ</sequence>